<keyword evidence="9" id="KW-0479">Metal-binding</keyword>
<evidence type="ECO:0000256" key="8">
    <source>
        <dbReference type="PROSITE-ProRule" id="PRU00703"/>
    </source>
</evidence>
<name>A0A7X2PCS2_9SPIO</name>
<dbReference type="SUPFAM" id="SSF161093">
    <property type="entry name" value="MgtE membrane domain-like"/>
    <property type="match status" value="1"/>
</dbReference>
<dbReference type="InterPro" id="IPR006669">
    <property type="entry name" value="MgtE_transporter"/>
</dbReference>
<comment type="caution">
    <text evidence="11">The sequence shown here is derived from an EMBL/GenBank/DDBJ whole genome shotgun (WGS) entry which is preliminary data.</text>
</comment>
<dbReference type="Proteomes" id="UP000460549">
    <property type="component" value="Unassembled WGS sequence"/>
</dbReference>
<dbReference type="GO" id="GO:0046872">
    <property type="term" value="F:metal ion binding"/>
    <property type="evidence" value="ECO:0007669"/>
    <property type="project" value="UniProtKB-KW"/>
</dbReference>
<dbReference type="Pfam" id="PF03448">
    <property type="entry name" value="MgtE_N"/>
    <property type="match status" value="1"/>
</dbReference>
<comment type="subcellular location">
    <subcellularLocation>
        <location evidence="9">Cell membrane</location>
        <topology evidence="9">Multi-pass membrane protein</topology>
    </subcellularLocation>
    <subcellularLocation>
        <location evidence="1">Membrane</location>
        <topology evidence="1">Multi-pass membrane protein</topology>
    </subcellularLocation>
</comment>
<organism evidence="11 12">
    <name type="scientific">Bullifex porci</name>
    <dbReference type="NCBI Taxonomy" id="2606638"/>
    <lineage>
        <taxon>Bacteria</taxon>
        <taxon>Pseudomonadati</taxon>
        <taxon>Spirochaetota</taxon>
        <taxon>Spirochaetia</taxon>
        <taxon>Spirochaetales</taxon>
        <taxon>Spirochaetaceae</taxon>
        <taxon>Bullifex</taxon>
    </lineage>
</organism>
<evidence type="ECO:0000313" key="11">
    <source>
        <dbReference type="EMBL" id="MSU06451.1"/>
    </source>
</evidence>
<accession>A0A7X2PCS2</accession>
<dbReference type="InterPro" id="IPR006667">
    <property type="entry name" value="SLC41_membr_dom"/>
</dbReference>
<dbReference type="SMART" id="SM00924">
    <property type="entry name" value="MgtE_N"/>
    <property type="match status" value="1"/>
</dbReference>
<dbReference type="PANTHER" id="PTHR43773">
    <property type="entry name" value="MAGNESIUM TRANSPORTER MGTE"/>
    <property type="match status" value="1"/>
</dbReference>
<dbReference type="SUPFAM" id="SSF54631">
    <property type="entry name" value="CBS-domain pair"/>
    <property type="match status" value="1"/>
</dbReference>
<dbReference type="RefSeq" id="WP_154425421.1">
    <property type="nucleotide sequence ID" value="NZ_VUNN01000011.1"/>
</dbReference>
<keyword evidence="9" id="KW-1003">Cell membrane</keyword>
<dbReference type="Gene3D" id="3.10.580.10">
    <property type="entry name" value="CBS-domain"/>
    <property type="match status" value="1"/>
</dbReference>
<evidence type="ECO:0000256" key="7">
    <source>
        <dbReference type="ARBA" id="ARBA00023136"/>
    </source>
</evidence>
<evidence type="ECO:0000256" key="1">
    <source>
        <dbReference type="ARBA" id="ARBA00004141"/>
    </source>
</evidence>
<protein>
    <recommendedName>
        <fullName evidence="9">Magnesium transporter MgtE</fullName>
    </recommendedName>
</protein>
<evidence type="ECO:0000256" key="2">
    <source>
        <dbReference type="ARBA" id="ARBA00009749"/>
    </source>
</evidence>
<reference evidence="11 12" key="1">
    <citation type="submission" date="2019-08" db="EMBL/GenBank/DDBJ databases">
        <title>In-depth cultivation of the pig gut microbiome towards novel bacterial diversity and tailored functional studies.</title>
        <authorList>
            <person name="Wylensek D."/>
            <person name="Hitch T.C.A."/>
            <person name="Clavel T."/>
        </authorList>
    </citation>
    <scope>NUCLEOTIDE SEQUENCE [LARGE SCALE GENOMIC DNA]</scope>
    <source>
        <strain evidence="11 12">NM-380-WT-3C1</strain>
    </source>
</reference>
<dbReference type="Pfam" id="PF00571">
    <property type="entry name" value="CBS"/>
    <property type="match status" value="2"/>
</dbReference>
<dbReference type="NCBIfam" id="TIGR00400">
    <property type="entry name" value="mgtE"/>
    <property type="match status" value="1"/>
</dbReference>
<dbReference type="AlphaFoldDB" id="A0A7X2PCS2"/>
<dbReference type="SUPFAM" id="SSF158791">
    <property type="entry name" value="MgtE N-terminal domain-like"/>
    <property type="match status" value="1"/>
</dbReference>
<dbReference type="Gene3D" id="1.25.60.10">
    <property type="entry name" value="MgtE N-terminal domain-like"/>
    <property type="match status" value="1"/>
</dbReference>
<gene>
    <name evidence="11" type="primary">mgtE</name>
    <name evidence="11" type="ORF">FYJ80_06600</name>
</gene>
<keyword evidence="6 9" id="KW-1133">Transmembrane helix</keyword>
<dbReference type="GO" id="GO:0015095">
    <property type="term" value="F:magnesium ion transmembrane transporter activity"/>
    <property type="evidence" value="ECO:0007669"/>
    <property type="project" value="UniProtKB-UniRule"/>
</dbReference>
<dbReference type="InterPro" id="IPR046342">
    <property type="entry name" value="CBS_dom_sf"/>
</dbReference>
<evidence type="ECO:0000259" key="10">
    <source>
        <dbReference type="PROSITE" id="PS51371"/>
    </source>
</evidence>
<evidence type="ECO:0000256" key="9">
    <source>
        <dbReference type="RuleBase" id="RU362011"/>
    </source>
</evidence>
<comment type="function">
    <text evidence="9">Acts as a magnesium transporter.</text>
</comment>
<evidence type="ECO:0000313" key="12">
    <source>
        <dbReference type="Proteomes" id="UP000460549"/>
    </source>
</evidence>
<keyword evidence="7 9" id="KW-0472">Membrane</keyword>
<feature type="domain" description="CBS" evidence="10">
    <location>
        <begin position="143"/>
        <end position="205"/>
    </location>
</feature>
<sequence>MNDKDKTLQVRPDYAVEVSQLIKGTLSPKLMKEKLLTYHESDIADALKYLKSDERFRLYSLLGLQLLSQVLAHTDDRNIYIDELPLKKQEEILHYLDSTLAIEYLKGLSKTERNTLIDLMDEERKTELSLINSFDEDEIGSRMTTNYIQIEEGISIEKAMSSLIAQAAENDNISTIYVVDSDGLFEGAIDLTDLIIARKGTNLDEITVTSYPYVYATELIDDCIERLKDYREDSIPVLNSDNKLCGALTGQELSQLIDDEMGDDYAKLAGLSAEEELNEPLKMSMKKRLPWLIILLALGLGVSSVVGAFESVVAQLTIIISFQSLILDMAGNVGTQSLAVTIRVLMDEKLSFKQKLLLVLKEIKIGFANGFLLSIISLLIIFAYLFLLKGQPINYAILYASCASISLIIAIVLSSFTGTVVPLLFKKIKIDPAVASGPLITTINDLVAIVTYYGLAWVLLIGVFNL</sequence>
<keyword evidence="8" id="KW-0129">CBS domain</keyword>
<comment type="similarity">
    <text evidence="2 9">Belongs to the SLC41A transporter family.</text>
</comment>
<dbReference type="InterPro" id="IPR036739">
    <property type="entry name" value="SLC41_membr_dom_sf"/>
</dbReference>
<feature type="domain" description="CBS" evidence="10">
    <location>
        <begin position="207"/>
        <end position="265"/>
    </location>
</feature>
<evidence type="ECO:0000256" key="4">
    <source>
        <dbReference type="ARBA" id="ARBA00022692"/>
    </source>
</evidence>
<dbReference type="Pfam" id="PF01769">
    <property type="entry name" value="MgtE"/>
    <property type="match status" value="1"/>
</dbReference>
<dbReference type="PROSITE" id="PS51371">
    <property type="entry name" value="CBS"/>
    <property type="match status" value="2"/>
</dbReference>
<feature type="transmembrane region" description="Helical" evidence="9">
    <location>
        <begin position="393"/>
        <end position="425"/>
    </location>
</feature>
<dbReference type="InterPro" id="IPR000644">
    <property type="entry name" value="CBS_dom"/>
</dbReference>
<dbReference type="Gene3D" id="1.10.357.20">
    <property type="entry name" value="SLC41 divalent cation transporters, integral membrane domain"/>
    <property type="match status" value="1"/>
</dbReference>
<keyword evidence="3 9" id="KW-0813">Transport</keyword>
<dbReference type="InterPro" id="IPR038076">
    <property type="entry name" value="MgtE_N_sf"/>
</dbReference>
<feature type="transmembrane region" description="Helical" evidence="9">
    <location>
        <begin position="329"/>
        <end position="346"/>
    </location>
</feature>
<evidence type="ECO:0000256" key="6">
    <source>
        <dbReference type="ARBA" id="ARBA00022989"/>
    </source>
</evidence>
<proteinExistence type="inferred from homology"/>
<feature type="transmembrane region" description="Helical" evidence="9">
    <location>
        <begin position="446"/>
        <end position="464"/>
    </location>
</feature>
<dbReference type="PANTHER" id="PTHR43773:SF1">
    <property type="entry name" value="MAGNESIUM TRANSPORTER MGTE"/>
    <property type="match status" value="1"/>
</dbReference>
<dbReference type="GO" id="GO:0005886">
    <property type="term" value="C:plasma membrane"/>
    <property type="evidence" value="ECO:0007669"/>
    <property type="project" value="UniProtKB-SubCell"/>
</dbReference>
<keyword evidence="5 9" id="KW-0460">Magnesium</keyword>
<feature type="transmembrane region" description="Helical" evidence="9">
    <location>
        <begin position="289"/>
        <end position="309"/>
    </location>
</feature>
<evidence type="ECO:0000256" key="3">
    <source>
        <dbReference type="ARBA" id="ARBA00022448"/>
    </source>
</evidence>
<keyword evidence="12" id="KW-1185">Reference proteome</keyword>
<dbReference type="EMBL" id="VUNN01000011">
    <property type="protein sequence ID" value="MSU06451.1"/>
    <property type="molecule type" value="Genomic_DNA"/>
</dbReference>
<dbReference type="InterPro" id="IPR006668">
    <property type="entry name" value="Mg_transptr_MgtE_intracell_dom"/>
</dbReference>
<feature type="transmembrane region" description="Helical" evidence="9">
    <location>
        <begin position="367"/>
        <end position="387"/>
    </location>
</feature>
<evidence type="ECO:0000256" key="5">
    <source>
        <dbReference type="ARBA" id="ARBA00022842"/>
    </source>
</evidence>
<comment type="subunit">
    <text evidence="9">Homodimer.</text>
</comment>
<keyword evidence="4 9" id="KW-0812">Transmembrane</keyword>